<reference evidence="3 4" key="1">
    <citation type="journal article" date="2007" name="Science">
        <title>Sea anemone genome reveals ancestral eumetazoan gene repertoire and genomic organization.</title>
        <authorList>
            <person name="Putnam N.H."/>
            <person name="Srivastava M."/>
            <person name="Hellsten U."/>
            <person name="Dirks B."/>
            <person name="Chapman J."/>
            <person name="Salamov A."/>
            <person name="Terry A."/>
            <person name="Shapiro H."/>
            <person name="Lindquist E."/>
            <person name="Kapitonov V.V."/>
            <person name="Jurka J."/>
            <person name="Genikhovich G."/>
            <person name="Grigoriev I.V."/>
            <person name="Lucas S.M."/>
            <person name="Steele R.E."/>
            <person name="Finnerty J.R."/>
            <person name="Technau U."/>
            <person name="Martindale M.Q."/>
            <person name="Rokhsar D.S."/>
        </authorList>
    </citation>
    <scope>NUCLEOTIDE SEQUENCE [LARGE SCALE GENOMIC DNA]</scope>
    <source>
        <strain evidence="4">CH2 X CH6</strain>
    </source>
</reference>
<protein>
    <submittedName>
        <fullName evidence="3">Uncharacterized protein</fullName>
    </submittedName>
</protein>
<feature type="compositionally biased region" description="Polar residues" evidence="1">
    <location>
        <begin position="62"/>
        <end position="91"/>
    </location>
</feature>
<evidence type="ECO:0000313" key="4">
    <source>
        <dbReference type="Proteomes" id="UP000001593"/>
    </source>
</evidence>
<keyword evidence="2" id="KW-0472">Membrane</keyword>
<dbReference type="AlphaFoldDB" id="A7RG29"/>
<feature type="region of interest" description="Disordered" evidence="1">
    <location>
        <begin position="150"/>
        <end position="174"/>
    </location>
</feature>
<keyword evidence="2" id="KW-1133">Transmembrane helix</keyword>
<name>A7RG29_NEMVE</name>
<proteinExistence type="predicted"/>
<keyword evidence="4" id="KW-1185">Reference proteome</keyword>
<evidence type="ECO:0000256" key="1">
    <source>
        <dbReference type="SAM" id="MobiDB-lite"/>
    </source>
</evidence>
<sequence>MSFVGGSGQEYFDLYGNEFDKIVDALEEQNKLKTTTTTSSTKSQTALNALTAADPPTKYALESTSTTSIGTEQSHLNIPSTSSTLPTQQPIPTDPEVTPARPRLNNTANPLHTSNVSAVENTTSLSKATTTGRTEDDDIRYNSNQLSKLPIGAIDGPSMVEKNSTTRTPSKETESGYTNVIMNSSAIRLPYDDHQSNDSYANSISPPLLPGPAHTLANRSVMALRSYNSKGFEMTQSTRVALYVLTMVLLVILLVLLGVLWKIKQREKLRDDLEMSNLDASLSSTFIQDVTRKESYVDMSFDIWNTTIGKGKAMLMRLCDFQLSRLFVFRTVRMDSVAIPSYEPRPRLMGNVVAAPAPLPANLSITSPRGSKKTLWRRQLEKNKFKRSFSSGFIDVQLQDEEDSDRGAKETCSNPSLIFDNEPLHTKQRNEFIRRHALLLSDEEDVISTLKKSRKKRPWKKKR</sequence>
<feature type="transmembrane region" description="Helical" evidence="2">
    <location>
        <begin position="240"/>
        <end position="261"/>
    </location>
</feature>
<gene>
    <name evidence="3" type="ORF">NEMVEDRAFT_v1g196681</name>
</gene>
<accession>A7RG29</accession>
<dbReference type="HOGENOM" id="CLU_590949_0_0_1"/>
<dbReference type="Proteomes" id="UP000001593">
    <property type="component" value="Unassembled WGS sequence"/>
</dbReference>
<keyword evidence="2" id="KW-0812">Transmembrane</keyword>
<dbReference type="InParanoid" id="A7RG29"/>
<evidence type="ECO:0000313" key="3">
    <source>
        <dbReference type="EMBL" id="EDO49460.1"/>
    </source>
</evidence>
<feature type="region of interest" description="Disordered" evidence="1">
    <location>
        <begin position="62"/>
        <end position="111"/>
    </location>
</feature>
<organism evidence="3 4">
    <name type="scientific">Nematostella vectensis</name>
    <name type="common">Starlet sea anemone</name>
    <dbReference type="NCBI Taxonomy" id="45351"/>
    <lineage>
        <taxon>Eukaryota</taxon>
        <taxon>Metazoa</taxon>
        <taxon>Cnidaria</taxon>
        <taxon>Anthozoa</taxon>
        <taxon>Hexacorallia</taxon>
        <taxon>Actiniaria</taxon>
        <taxon>Edwardsiidae</taxon>
        <taxon>Nematostella</taxon>
    </lineage>
</organism>
<dbReference type="EMBL" id="DS469509">
    <property type="protein sequence ID" value="EDO49460.1"/>
    <property type="molecule type" value="Genomic_DNA"/>
</dbReference>
<evidence type="ECO:0000256" key="2">
    <source>
        <dbReference type="SAM" id="Phobius"/>
    </source>
</evidence>